<dbReference type="EMBL" id="GBXM01077066">
    <property type="protein sequence ID" value="JAH31511.1"/>
    <property type="molecule type" value="Transcribed_RNA"/>
</dbReference>
<dbReference type="Gene3D" id="1.10.340.70">
    <property type="match status" value="1"/>
</dbReference>
<sequence>MGHCRPQGHGSPRVHRTKEFLARRFWWPGMDKDVREFVLSCSVCARNKNPPSCTIWAVTSTTRS</sequence>
<organism evidence="2">
    <name type="scientific">Anguilla anguilla</name>
    <name type="common">European freshwater eel</name>
    <name type="synonym">Muraena anguilla</name>
    <dbReference type="NCBI Taxonomy" id="7936"/>
    <lineage>
        <taxon>Eukaryota</taxon>
        <taxon>Metazoa</taxon>
        <taxon>Chordata</taxon>
        <taxon>Craniata</taxon>
        <taxon>Vertebrata</taxon>
        <taxon>Euteleostomi</taxon>
        <taxon>Actinopterygii</taxon>
        <taxon>Neopterygii</taxon>
        <taxon>Teleostei</taxon>
        <taxon>Anguilliformes</taxon>
        <taxon>Anguillidae</taxon>
        <taxon>Anguilla</taxon>
    </lineage>
</organism>
<name>A0A0E9RQR1_ANGAN</name>
<evidence type="ECO:0000313" key="2">
    <source>
        <dbReference type="EMBL" id="JAH31511.1"/>
    </source>
</evidence>
<dbReference type="InterPro" id="IPR041588">
    <property type="entry name" value="Integrase_H2C2"/>
</dbReference>
<evidence type="ECO:0000259" key="1">
    <source>
        <dbReference type="Pfam" id="PF17921"/>
    </source>
</evidence>
<dbReference type="Pfam" id="PF17921">
    <property type="entry name" value="Integrase_H2C2"/>
    <property type="match status" value="1"/>
</dbReference>
<dbReference type="AlphaFoldDB" id="A0A0E9RQR1"/>
<accession>A0A0E9RQR1</accession>
<reference evidence="2" key="2">
    <citation type="journal article" date="2015" name="Fish Shellfish Immunol.">
        <title>Early steps in the European eel (Anguilla anguilla)-Vibrio vulnificus interaction in the gills: Role of the RtxA13 toxin.</title>
        <authorList>
            <person name="Callol A."/>
            <person name="Pajuelo D."/>
            <person name="Ebbesson L."/>
            <person name="Teles M."/>
            <person name="MacKenzie S."/>
            <person name="Amaro C."/>
        </authorList>
    </citation>
    <scope>NUCLEOTIDE SEQUENCE</scope>
</reference>
<proteinExistence type="predicted"/>
<reference evidence="2" key="1">
    <citation type="submission" date="2014-11" db="EMBL/GenBank/DDBJ databases">
        <authorList>
            <person name="Amaro Gonzalez C."/>
        </authorList>
    </citation>
    <scope>NUCLEOTIDE SEQUENCE</scope>
</reference>
<feature type="domain" description="Integrase zinc-binding" evidence="1">
    <location>
        <begin position="12"/>
        <end position="49"/>
    </location>
</feature>
<protein>
    <recommendedName>
        <fullName evidence="1">Integrase zinc-binding domain-containing protein</fullName>
    </recommendedName>
</protein>